<evidence type="ECO:0000313" key="5">
    <source>
        <dbReference type="Proteomes" id="UP000606720"/>
    </source>
</evidence>
<evidence type="ECO:0000256" key="2">
    <source>
        <dbReference type="PROSITE-ProRule" id="PRU00284"/>
    </source>
</evidence>
<accession>A0A923LP74</accession>
<feature type="domain" description="Methyl-accepting transducer" evidence="3">
    <location>
        <begin position="166"/>
        <end position="263"/>
    </location>
</feature>
<dbReference type="PANTHER" id="PTHR32089">
    <property type="entry name" value="METHYL-ACCEPTING CHEMOTAXIS PROTEIN MCPB"/>
    <property type="match status" value="1"/>
</dbReference>
<dbReference type="Pfam" id="PF00015">
    <property type="entry name" value="MCPsignal"/>
    <property type="match status" value="1"/>
</dbReference>
<dbReference type="Proteomes" id="UP000606720">
    <property type="component" value="Unassembled WGS sequence"/>
</dbReference>
<evidence type="ECO:0000313" key="4">
    <source>
        <dbReference type="EMBL" id="MBC5713569.1"/>
    </source>
</evidence>
<organism evidence="4 5">
    <name type="scientific">Roseburia zhanii</name>
    <dbReference type="NCBI Taxonomy" id="2763064"/>
    <lineage>
        <taxon>Bacteria</taxon>
        <taxon>Bacillati</taxon>
        <taxon>Bacillota</taxon>
        <taxon>Clostridia</taxon>
        <taxon>Lachnospirales</taxon>
        <taxon>Lachnospiraceae</taxon>
        <taxon>Roseburia</taxon>
    </lineage>
</organism>
<sequence length="263" mass="29129">MMELKDFMDMSKLQKIQDDFSNVTGLAAIAVDVKGEYITEGSNFTDFCMKYTRGSEEGNRRCVKCDNECTGTYFCHAGLMDFSVDIKIGNEKVGAIIGGQVLPNPPDEEKFRQTAGELGINADDYIAALRKVPVSTEERIRASAELLGMIVNQLVNLEYFKHNNVDRVERLSDEIRQSEQLTRTINESTGKLKAIANKQRMLALNASIEAARSGEAGVGFAVVAKSMQDLSSQSAVIYNDIENNTSEITKTISKLAELFEQNE</sequence>
<proteinExistence type="predicted"/>
<reference evidence="4" key="1">
    <citation type="submission" date="2020-08" db="EMBL/GenBank/DDBJ databases">
        <title>Genome public.</title>
        <authorList>
            <person name="Liu C."/>
            <person name="Sun Q."/>
        </authorList>
    </citation>
    <scope>NUCLEOTIDE SEQUENCE</scope>
    <source>
        <strain evidence="4">BX1005</strain>
    </source>
</reference>
<keyword evidence="1 2" id="KW-0807">Transducer</keyword>
<evidence type="ECO:0000259" key="3">
    <source>
        <dbReference type="PROSITE" id="PS50111"/>
    </source>
</evidence>
<dbReference type="EMBL" id="JACOPH010000003">
    <property type="protein sequence ID" value="MBC5713569.1"/>
    <property type="molecule type" value="Genomic_DNA"/>
</dbReference>
<protein>
    <submittedName>
        <fullName evidence="4">PocR ligand-binding domain-containing protein</fullName>
    </submittedName>
</protein>
<keyword evidence="5" id="KW-1185">Reference proteome</keyword>
<dbReference type="InterPro" id="IPR004089">
    <property type="entry name" value="MCPsignal_dom"/>
</dbReference>
<gene>
    <name evidence="4" type="ORF">H8S17_04970</name>
</gene>
<dbReference type="PROSITE" id="PS50111">
    <property type="entry name" value="CHEMOTAXIS_TRANSDUC_2"/>
    <property type="match status" value="1"/>
</dbReference>
<dbReference type="Pfam" id="PF10114">
    <property type="entry name" value="PocR"/>
    <property type="match status" value="1"/>
</dbReference>
<name>A0A923LP74_9FIRM</name>
<dbReference type="GO" id="GO:0016020">
    <property type="term" value="C:membrane"/>
    <property type="evidence" value="ECO:0007669"/>
    <property type="project" value="InterPro"/>
</dbReference>
<dbReference type="SUPFAM" id="SSF58104">
    <property type="entry name" value="Methyl-accepting chemotaxis protein (MCP) signaling domain"/>
    <property type="match status" value="1"/>
</dbReference>
<evidence type="ECO:0000256" key="1">
    <source>
        <dbReference type="ARBA" id="ARBA00023224"/>
    </source>
</evidence>
<comment type="caution">
    <text evidence="4">The sequence shown here is derived from an EMBL/GenBank/DDBJ whole genome shotgun (WGS) entry which is preliminary data.</text>
</comment>
<dbReference type="GO" id="GO:0007165">
    <property type="term" value="P:signal transduction"/>
    <property type="evidence" value="ECO:0007669"/>
    <property type="project" value="UniProtKB-KW"/>
</dbReference>
<dbReference type="InterPro" id="IPR018771">
    <property type="entry name" value="PocR_dom"/>
</dbReference>
<dbReference type="PANTHER" id="PTHR32089:SF112">
    <property type="entry name" value="LYSOZYME-LIKE PROTEIN-RELATED"/>
    <property type="match status" value="1"/>
</dbReference>
<dbReference type="Gene3D" id="1.10.287.950">
    <property type="entry name" value="Methyl-accepting chemotaxis protein"/>
    <property type="match status" value="1"/>
</dbReference>
<dbReference type="AlphaFoldDB" id="A0A923LP74"/>